<keyword evidence="7 13" id="KW-0406">Ion transport</keyword>
<dbReference type="PANTHER" id="PTHR33445:SF2">
    <property type="entry name" value="ATP SYNTHASE SUBUNIT B', CHLOROPLASTIC"/>
    <property type="match status" value="1"/>
</dbReference>
<keyword evidence="6 13" id="KW-1133">Transmembrane helix</keyword>
<keyword evidence="2 13" id="KW-0813">Transport</keyword>
<dbReference type="GO" id="GO:0046933">
    <property type="term" value="F:proton-transporting ATP synthase activity, rotational mechanism"/>
    <property type="evidence" value="ECO:0007669"/>
    <property type="project" value="UniProtKB-UniRule"/>
</dbReference>
<comment type="subcellular location">
    <subcellularLocation>
        <location evidence="13">Cell membrane</location>
        <topology evidence="13">Single-pass membrane protein</topology>
    </subcellularLocation>
    <subcellularLocation>
        <location evidence="12">Endomembrane system</location>
        <topology evidence="12">Single-pass membrane protein</topology>
    </subcellularLocation>
</comment>
<dbReference type="PROSITE" id="PS00389">
    <property type="entry name" value="ATPASE_DELTA"/>
    <property type="match status" value="1"/>
</dbReference>
<organism evidence="15 16">
    <name type="scientific">Candidatus Brevifilum fermentans</name>
    <dbReference type="NCBI Taxonomy" id="1986204"/>
    <lineage>
        <taxon>Bacteria</taxon>
        <taxon>Bacillati</taxon>
        <taxon>Chloroflexota</taxon>
        <taxon>Anaerolineae</taxon>
        <taxon>Anaerolineales</taxon>
        <taxon>Anaerolineaceae</taxon>
        <taxon>Candidatus Brevifilum</taxon>
    </lineage>
</organism>
<keyword evidence="13" id="KW-1003">Cell membrane</keyword>
<dbReference type="RefSeq" id="WP_087862365.1">
    <property type="nucleotide sequence ID" value="NZ_LT859958.1"/>
</dbReference>
<sequence length="259" mass="29125">MLDIDLFTVVAEIINFLVLAVALYFILFKPIVKRMDENAKRRAELLTTAEEMNQQAEDNLALIVGRLDNLDKEIEVHLENAKSLMQAESEALLDATKTEAESILIDAEKEVVKLQQQGIEDFHEKLVNGILNISKQVLTQTTPAEVHDNLVNELIEKIWDMGKQDMHQVRTVRDSLTERTPTVRVASAKALTPDQQRALIRPVSALADRNVNMEIDVDPDLISGIRVHLGDLIVTNNLAVELNNLKTDIAKLIDESLQH</sequence>
<dbReference type="InterPro" id="IPR020781">
    <property type="entry name" value="ATPase_OSCP/d_CS"/>
</dbReference>
<dbReference type="HAMAP" id="MF_01398">
    <property type="entry name" value="ATP_synth_b_bprime"/>
    <property type="match status" value="1"/>
</dbReference>
<keyword evidence="8 13" id="KW-0472">Membrane</keyword>
<keyword evidence="4 13" id="KW-0812">Transmembrane</keyword>
<dbReference type="GO" id="GO:0045259">
    <property type="term" value="C:proton-transporting ATP synthase complex"/>
    <property type="evidence" value="ECO:0007669"/>
    <property type="project" value="UniProtKB-KW"/>
</dbReference>
<keyword evidence="10 13" id="KW-0066">ATP synthesis</keyword>
<keyword evidence="9" id="KW-0139">CF(1)</keyword>
<evidence type="ECO:0000256" key="3">
    <source>
        <dbReference type="ARBA" id="ARBA00022547"/>
    </source>
</evidence>
<accession>A0A1Y6K6K9</accession>
<evidence type="ECO:0000256" key="4">
    <source>
        <dbReference type="ARBA" id="ARBA00022692"/>
    </source>
</evidence>
<evidence type="ECO:0000256" key="5">
    <source>
        <dbReference type="ARBA" id="ARBA00022781"/>
    </source>
</evidence>
<evidence type="ECO:0000256" key="8">
    <source>
        <dbReference type="ARBA" id="ARBA00023136"/>
    </source>
</evidence>
<dbReference type="AlphaFoldDB" id="A0A1Y6K6K9"/>
<comment type="function">
    <text evidence="13">Component of the F(0) channel, it forms part of the peripheral stalk, linking F(1) to F(0).</text>
</comment>
<evidence type="ECO:0000256" key="6">
    <source>
        <dbReference type="ARBA" id="ARBA00022989"/>
    </source>
</evidence>
<dbReference type="InterPro" id="IPR050059">
    <property type="entry name" value="ATP_synthase_B_chain"/>
</dbReference>
<evidence type="ECO:0000313" key="15">
    <source>
        <dbReference type="EMBL" id="SMX54528.1"/>
    </source>
</evidence>
<comment type="similarity">
    <text evidence="1 13">Belongs to the ATPase B chain family.</text>
</comment>
<proteinExistence type="inferred from homology"/>
<keyword evidence="14" id="KW-0175">Coiled coil</keyword>
<dbReference type="GO" id="GO:0012505">
    <property type="term" value="C:endomembrane system"/>
    <property type="evidence" value="ECO:0007669"/>
    <property type="project" value="UniProtKB-SubCell"/>
</dbReference>
<dbReference type="EMBL" id="LT859958">
    <property type="protein sequence ID" value="SMX54528.1"/>
    <property type="molecule type" value="Genomic_DNA"/>
</dbReference>
<dbReference type="PANTHER" id="PTHR33445">
    <property type="entry name" value="ATP SYNTHASE SUBUNIT B', CHLOROPLASTIC"/>
    <property type="match status" value="1"/>
</dbReference>
<name>A0A1Y6K6K9_9CHLR</name>
<dbReference type="Proteomes" id="UP000195514">
    <property type="component" value="Chromosome I"/>
</dbReference>
<feature type="coiled-coil region" evidence="14">
    <location>
        <begin position="35"/>
        <end position="117"/>
    </location>
</feature>
<evidence type="ECO:0000256" key="11">
    <source>
        <dbReference type="ARBA" id="ARBA00025198"/>
    </source>
</evidence>
<dbReference type="InterPro" id="IPR000711">
    <property type="entry name" value="ATPase_OSCP/dsu"/>
</dbReference>
<dbReference type="KEGG" id="abat:CFX1CAM_1463"/>
<evidence type="ECO:0000256" key="10">
    <source>
        <dbReference type="ARBA" id="ARBA00023310"/>
    </source>
</evidence>
<evidence type="ECO:0000256" key="13">
    <source>
        <dbReference type="HAMAP-Rule" id="MF_01398"/>
    </source>
</evidence>
<evidence type="ECO:0000256" key="14">
    <source>
        <dbReference type="SAM" id="Coils"/>
    </source>
</evidence>
<protein>
    <recommendedName>
        <fullName evidence="13">ATP synthase subunit b</fullName>
    </recommendedName>
    <alternativeName>
        <fullName evidence="13">ATP synthase F(0) sector subunit b</fullName>
    </alternativeName>
    <alternativeName>
        <fullName evidence="13">ATPase subunit I</fullName>
    </alternativeName>
    <alternativeName>
        <fullName evidence="13">F-type ATPase subunit b</fullName>
        <shortName evidence="13">F-ATPase subunit b</shortName>
    </alternativeName>
</protein>
<dbReference type="GO" id="GO:0046961">
    <property type="term" value="F:proton-transporting ATPase activity, rotational mechanism"/>
    <property type="evidence" value="ECO:0007669"/>
    <property type="project" value="TreeGrafter"/>
</dbReference>
<keyword evidence="3 13" id="KW-0138">CF(0)</keyword>
<comment type="function">
    <text evidence="11 13">F(1)F(0) ATP synthase produces ATP from ADP in the presence of a proton or sodium gradient. F-type ATPases consist of two structural domains, F(1) containing the extramembraneous catalytic core and F(0) containing the membrane proton channel, linked together by a central stalk and a peripheral stalk. During catalysis, ATP synthesis in the catalytic domain of F(1) is coupled via a rotary mechanism of the central stalk subunits to proton translocation.</text>
</comment>
<dbReference type="CDD" id="cd06503">
    <property type="entry name" value="ATP-synt_Fo_b"/>
    <property type="match status" value="1"/>
</dbReference>
<keyword evidence="5 13" id="KW-0375">Hydrogen ion transport</keyword>
<evidence type="ECO:0000256" key="1">
    <source>
        <dbReference type="ARBA" id="ARBA00005513"/>
    </source>
</evidence>
<evidence type="ECO:0000256" key="2">
    <source>
        <dbReference type="ARBA" id="ARBA00022448"/>
    </source>
</evidence>
<dbReference type="Pfam" id="PF00430">
    <property type="entry name" value="ATP-synt_B"/>
    <property type="match status" value="1"/>
</dbReference>
<gene>
    <name evidence="13" type="primary">atpF</name>
    <name evidence="15" type="ORF">CFX1CAM_1463</name>
</gene>
<evidence type="ECO:0000313" key="16">
    <source>
        <dbReference type="Proteomes" id="UP000195514"/>
    </source>
</evidence>
<comment type="subunit">
    <text evidence="13">F-type ATPases have 2 components, F(1) - the catalytic core - and F(0) - the membrane proton channel. F(1) has five subunits: alpha(3), beta(3), gamma(1), delta(1), epsilon(1). F(0) has three main subunits: a(1), b(2) and c(10-14). The alpha and beta chains form an alternating ring which encloses part of the gamma chain. F(1) is attached to F(0) by a central stalk formed by the gamma and epsilon chains, while a peripheral stalk is formed by the delta and b chains.</text>
</comment>
<dbReference type="OrthoDB" id="165120at2"/>
<evidence type="ECO:0000256" key="7">
    <source>
        <dbReference type="ARBA" id="ARBA00023065"/>
    </source>
</evidence>
<dbReference type="GO" id="GO:0005886">
    <property type="term" value="C:plasma membrane"/>
    <property type="evidence" value="ECO:0007669"/>
    <property type="project" value="UniProtKB-SubCell"/>
</dbReference>
<keyword evidence="16" id="KW-1185">Reference proteome</keyword>
<evidence type="ECO:0000256" key="12">
    <source>
        <dbReference type="ARBA" id="ARBA00037847"/>
    </source>
</evidence>
<dbReference type="Pfam" id="PF00213">
    <property type="entry name" value="OSCP"/>
    <property type="match status" value="1"/>
</dbReference>
<evidence type="ECO:0000256" key="9">
    <source>
        <dbReference type="ARBA" id="ARBA00023196"/>
    </source>
</evidence>
<dbReference type="InterPro" id="IPR002146">
    <property type="entry name" value="ATP_synth_b/b'su_bac/chlpt"/>
</dbReference>
<reference evidence="16" key="1">
    <citation type="submission" date="2017-05" db="EMBL/GenBank/DDBJ databases">
        <authorList>
            <person name="Kirkegaard R."/>
            <person name="Mcilroy J S."/>
        </authorList>
    </citation>
    <scope>NUCLEOTIDE SEQUENCE [LARGE SCALE GENOMIC DNA]</scope>
</reference>
<feature type="transmembrane region" description="Helical" evidence="13">
    <location>
        <begin position="6"/>
        <end position="27"/>
    </location>
</feature>